<dbReference type="AlphaFoldDB" id="A0A0E9PDH3"/>
<reference evidence="1" key="1">
    <citation type="submission" date="2014-11" db="EMBL/GenBank/DDBJ databases">
        <authorList>
            <person name="Amaro Gonzalez C."/>
        </authorList>
    </citation>
    <scope>NUCLEOTIDE SEQUENCE</scope>
</reference>
<name>A0A0E9PDH3_ANGAN</name>
<protein>
    <submittedName>
        <fullName evidence="1">Uncharacterized protein</fullName>
    </submittedName>
</protein>
<dbReference type="EMBL" id="GBXM01106265">
    <property type="protein sequence ID" value="JAH02312.1"/>
    <property type="molecule type" value="Transcribed_RNA"/>
</dbReference>
<evidence type="ECO:0000313" key="1">
    <source>
        <dbReference type="EMBL" id="JAH02312.1"/>
    </source>
</evidence>
<accession>A0A0E9PDH3</accession>
<proteinExistence type="predicted"/>
<sequence length="59" mass="6597">MVQGKKVMATILLYKEKKYRDTASSTALSSQLPILFPARKKILSLSGLNLKSLDNTAWK</sequence>
<reference evidence="1" key="2">
    <citation type="journal article" date="2015" name="Fish Shellfish Immunol.">
        <title>Early steps in the European eel (Anguilla anguilla)-Vibrio vulnificus interaction in the gills: Role of the RtxA13 toxin.</title>
        <authorList>
            <person name="Callol A."/>
            <person name="Pajuelo D."/>
            <person name="Ebbesson L."/>
            <person name="Teles M."/>
            <person name="MacKenzie S."/>
            <person name="Amaro C."/>
        </authorList>
    </citation>
    <scope>NUCLEOTIDE SEQUENCE</scope>
</reference>
<organism evidence="1">
    <name type="scientific">Anguilla anguilla</name>
    <name type="common">European freshwater eel</name>
    <name type="synonym">Muraena anguilla</name>
    <dbReference type="NCBI Taxonomy" id="7936"/>
    <lineage>
        <taxon>Eukaryota</taxon>
        <taxon>Metazoa</taxon>
        <taxon>Chordata</taxon>
        <taxon>Craniata</taxon>
        <taxon>Vertebrata</taxon>
        <taxon>Euteleostomi</taxon>
        <taxon>Actinopterygii</taxon>
        <taxon>Neopterygii</taxon>
        <taxon>Teleostei</taxon>
        <taxon>Anguilliformes</taxon>
        <taxon>Anguillidae</taxon>
        <taxon>Anguilla</taxon>
    </lineage>
</organism>